<dbReference type="EMBL" id="JAVRRA010000393">
    <property type="protein sequence ID" value="KAK5288034.1"/>
    <property type="molecule type" value="Genomic_DNA"/>
</dbReference>
<name>A0ABR0M6M1_9PEZI</name>
<gene>
    <name evidence="2" type="primary">YVC1_1</name>
    <name evidence="2" type="ORF">LTR16_003595</name>
</gene>
<accession>A0ABR0M6M1</accession>
<feature type="non-terminal residue" evidence="2">
    <location>
        <position position="1"/>
    </location>
</feature>
<organism evidence="2 3">
    <name type="scientific">Cryomyces antarcticus</name>
    <dbReference type="NCBI Taxonomy" id="329879"/>
    <lineage>
        <taxon>Eukaryota</taxon>
        <taxon>Fungi</taxon>
        <taxon>Dikarya</taxon>
        <taxon>Ascomycota</taxon>
        <taxon>Pezizomycotina</taxon>
        <taxon>Dothideomycetes</taxon>
        <taxon>Dothideomycetes incertae sedis</taxon>
        <taxon>Cryomyces</taxon>
    </lineage>
</organism>
<proteinExistence type="predicted"/>
<evidence type="ECO:0000313" key="2">
    <source>
        <dbReference type="EMBL" id="KAK5288034.1"/>
    </source>
</evidence>
<sequence length="75" mass="8508">VKSNRRRGEEDDDTIEEWEQLAAEIDLEGEGWAKRVEDTRPNVVTDAALLEVRELRDEIKELKGLLEGMQANASA</sequence>
<protein>
    <submittedName>
        <fullName evidence="2">Calcium channel yvc1</fullName>
    </submittedName>
</protein>
<evidence type="ECO:0000313" key="3">
    <source>
        <dbReference type="Proteomes" id="UP001357485"/>
    </source>
</evidence>
<comment type="caution">
    <text evidence="2">The sequence shown here is derived from an EMBL/GenBank/DDBJ whole genome shotgun (WGS) entry which is preliminary data.</text>
</comment>
<dbReference type="Proteomes" id="UP001357485">
    <property type="component" value="Unassembled WGS sequence"/>
</dbReference>
<feature type="coiled-coil region" evidence="1">
    <location>
        <begin position="45"/>
        <end position="72"/>
    </location>
</feature>
<keyword evidence="1" id="KW-0175">Coiled coil</keyword>
<reference evidence="2 3" key="1">
    <citation type="submission" date="2023-08" db="EMBL/GenBank/DDBJ databases">
        <title>Black Yeasts Isolated from many extreme environments.</title>
        <authorList>
            <person name="Coleine C."/>
            <person name="Stajich J.E."/>
            <person name="Selbmann L."/>
        </authorList>
    </citation>
    <scope>NUCLEOTIDE SEQUENCE [LARGE SCALE GENOMIC DNA]</scope>
    <source>
        <strain evidence="2 3">CCFEE 536</strain>
    </source>
</reference>
<keyword evidence="3" id="KW-1185">Reference proteome</keyword>
<evidence type="ECO:0000256" key="1">
    <source>
        <dbReference type="SAM" id="Coils"/>
    </source>
</evidence>